<evidence type="ECO:0000313" key="5">
    <source>
        <dbReference type="Proteomes" id="UP000023152"/>
    </source>
</evidence>
<keyword evidence="3" id="KW-0472">Membrane</keyword>
<feature type="transmembrane region" description="Helical" evidence="3">
    <location>
        <begin position="56"/>
        <end position="78"/>
    </location>
</feature>
<feature type="non-terminal residue" evidence="4">
    <location>
        <position position="1"/>
    </location>
</feature>
<protein>
    <submittedName>
        <fullName evidence="4">Uncharacterized protein</fullName>
    </submittedName>
</protein>
<dbReference type="AlphaFoldDB" id="X6LWE6"/>
<evidence type="ECO:0000256" key="3">
    <source>
        <dbReference type="SAM" id="Phobius"/>
    </source>
</evidence>
<name>X6LWE6_RETFI</name>
<evidence type="ECO:0000256" key="1">
    <source>
        <dbReference type="SAM" id="Coils"/>
    </source>
</evidence>
<feature type="coiled-coil region" evidence="1">
    <location>
        <begin position="27"/>
        <end position="54"/>
    </location>
</feature>
<gene>
    <name evidence="4" type="ORF">RFI_31943</name>
</gene>
<dbReference type="Proteomes" id="UP000023152">
    <property type="component" value="Unassembled WGS sequence"/>
</dbReference>
<reference evidence="4 5" key="1">
    <citation type="journal article" date="2013" name="Curr. Biol.">
        <title>The Genome of the Foraminiferan Reticulomyxa filosa.</title>
        <authorList>
            <person name="Glockner G."/>
            <person name="Hulsmann N."/>
            <person name="Schleicher M."/>
            <person name="Noegel A.A."/>
            <person name="Eichinger L."/>
            <person name="Gallinger C."/>
            <person name="Pawlowski J."/>
            <person name="Sierra R."/>
            <person name="Euteneuer U."/>
            <person name="Pillet L."/>
            <person name="Moustafa A."/>
            <person name="Platzer M."/>
            <person name="Groth M."/>
            <person name="Szafranski K."/>
            <person name="Schliwa M."/>
        </authorList>
    </citation>
    <scope>NUCLEOTIDE SEQUENCE [LARGE SCALE GENOMIC DNA]</scope>
</reference>
<organism evidence="4 5">
    <name type="scientific">Reticulomyxa filosa</name>
    <dbReference type="NCBI Taxonomy" id="46433"/>
    <lineage>
        <taxon>Eukaryota</taxon>
        <taxon>Sar</taxon>
        <taxon>Rhizaria</taxon>
        <taxon>Retaria</taxon>
        <taxon>Foraminifera</taxon>
        <taxon>Monothalamids</taxon>
        <taxon>Reticulomyxidae</taxon>
        <taxon>Reticulomyxa</taxon>
    </lineage>
</organism>
<sequence length="109" mass="12964">KKKKKKQPNHKKKKKNYLGNDRPGTLNYKDNAKLEQMQKEMEGLKLEMKRVVDSKLLLVEFFSLCIFVFCFDTCVFLSDFLCRQIIQDFVKMAKKQGIVLTEKWDNLLQ</sequence>
<dbReference type="EMBL" id="ASPP01028110">
    <property type="protein sequence ID" value="ETO05452.1"/>
    <property type="molecule type" value="Genomic_DNA"/>
</dbReference>
<accession>X6LWE6</accession>
<keyword evidence="3" id="KW-1133">Transmembrane helix</keyword>
<evidence type="ECO:0000256" key="2">
    <source>
        <dbReference type="SAM" id="MobiDB-lite"/>
    </source>
</evidence>
<feature type="compositionally biased region" description="Basic residues" evidence="2">
    <location>
        <begin position="1"/>
        <end position="16"/>
    </location>
</feature>
<feature type="region of interest" description="Disordered" evidence="2">
    <location>
        <begin position="1"/>
        <end position="26"/>
    </location>
</feature>
<keyword evidence="5" id="KW-1185">Reference proteome</keyword>
<evidence type="ECO:0000313" key="4">
    <source>
        <dbReference type="EMBL" id="ETO05452.1"/>
    </source>
</evidence>
<comment type="caution">
    <text evidence="4">The sequence shown here is derived from an EMBL/GenBank/DDBJ whole genome shotgun (WGS) entry which is preliminary data.</text>
</comment>
<keyword evidence="1" id="KW-0175">Coiled coil</keyword>
<keyword evidence="3" id="KW-0812">Transmembrane</keyword>
<proteinExistence type="predicted"/>